<protein>
    <submittedName>
        <fullName evidence="2">Selenoprotein T</fullName>
    </submittedName>
</protein>
<reference evidence="2 3" key="1">
    <citation type="journal article" date="2011" name="Nature">
        <title>Genome sequencing reveals insights into physiology and longevity of the naked mole rat.</title>
        <authorList>
            <person name="Kim E.B."/>
            <person name="Fang X."/>
            <person name="Fushan A.A."/>
            <person name="Huang Z."/>
            <person name="Lobanov A.V."/>
            <person name="Han L."/>
            <person name="Marino S.M."/>
            <person name="Sun X."/>
            <person name="Turanov A.A."/>
            <person name="Yang P."/>
            <person name="Yim S.H."/>
            <person name="Zhao X."/>
            <person name="Kasaikina M.V."/>
            <person name="Stoletzki N."/>
            <person name="Peng C."/>
            <person name="Polak P."/>
            <person name="Xiong Z."/>
            <person name="Kiezun A."/>
            <person name="Zhu Y."/>
            <person name="Chen Y."/>
            <person name="Kryukov G.V."/>
            <person name="Zhang Q."/>
            <person name="Peshkin L."/>
            <person name="Yang L."/>
            <person name="Bronson R.T."/>
            <person name="Buffenstein R."/>
            <person name="Wang B."/>
            <person name="Han C."/>
            <person name="Li Q."/>
            <person name="Chen L."/>
            <person name="Zhao W."/>
            <person name="Sunyaev S.R."/>
            <person name="Park T.J."/>
            <person name="Zhang G."/>
            <person name="Wang J."/>
            <person name="Gladyshev V.N."/>
        </authorList>
    </citation>
    <scope>NUCLEOTIDE SEQUENCE [LARGE SCALE GENOMIC DNA]</scope>
</reference>
<evidence type="ECO:0000313" key="3">
    <source>
        <dbReference type="Proteomes" id="UP000006813"/>
    </source>
</evidence>
<name>G5AZN5_HETGA</name>
<dbReference type="EMBL" id="JH167691">
    <property type="protein sequence ID" value="EHB02496.1"/>
    <property type="molecule type" value="Genomic_DNA"/>
</dbReference>
<dbReference type="STRING" id="10181.G5AZN5"/>
<keyword evidence="1" id="KW-0732">Signal</keyword>
<organism evidence="2 3">
    <name type="scientific">Heterocephalus glaber</name>
    <name type="common">Naked mole rat</name>
    <dbReference type="NCBI Taxonomy" id="10181"/>
    <lineage>
        <taxon>Eukaryota</taxon>
        <taxon>Metazoa</taxon>
        <taxon>Chordata</taxon>
        <taxon>Craniata</taxon>
        <taxon>Vertebrata</taxon>
        <taxon>Euteleostomi</taxon>
        <taxon>Mammalia</taxon>
        <taxon>Eutheria</taxon>
        <taxon>Euarchontoglires</taxon>
        <taxon>Glires</taxon>
        <taxon>Rodentia</taxon>
        <taxon>Hystricomorpha</taxon>
        <taxon>Bathyergidae</taxon>
        <taxon>Heterocephalus</taxon>
    </lineage>
</organism>
<dbReference type="Proteomes" id="UP000006813">
    <property type="component" value="Unassembled WGS sequence"/>
</dbReference>
<dbReference type="InParanoid" id="G5AZN5"/>
<proteinExistence type="predicted"/>
<feature type="chain" id="PRO_5027951351" evidence="1">
    <location>
        <begin position="20"/>
        <end position="71"/>
    </location>
</feature>
<accession>G5AZN5</accession>
<dbReference type="AlphaFoldDB" id="G5AZN5"/>
<sequence length="71" mass="7521">MRLLLLLLMAASAVVRSEASGNLGGVPSKRLKMQYATGPLLKFQIWYVHRSGRPAAPLLAGVSTRGPGFAA</sequence>
<feature type="signal peptide" evidence="1">
    <location>
        <begin position="1"/>
        <end position="19"/>
    </location>
</feature>
<evidence type="ECO:0000256" key="1">
    <source>
        <dbReference type="SAM" id="SignalP"/>
    </source>
</evidence>
<evidence type="ECO:0000313" key="2">
    <source>
        <dbReference type="EMBL" id="EHB02496.1"/>
    </source>
</evidence>
<gene>
    <name evidence="2" type="ORF">GW7_00098</name>
</gene>